<dbReference type="RefSeq" id="XP_013352076.1">
    <property type="nucleotide sequence ID" value="XM_013496622.1"/>
</dbReference>
<dbReference type="AlphaFoldDB" id="U6JZL5"/>
<dbReference type="VEuPathDB" id="ToxoDB:EMH_0022570"/>
<reference evidence="1" key="2">
    <citation type="submission" date="2013-10" db="EMBL/GenBank/DDBJ databases">
        <authorList>
            <person name="Aslett M."/>
        </authorList>
    </citation>
    <scope>NUCLEOTIDE SEQUENCE [LARGE SCALE GENOMIC DNA]</scope>
    <source>
        <strain evidence="1">Houghton</strain>
    </source>
</reference>
<accession>U6JZL5</accession>
<dbReference type="Proteomes" id="UP000030744">
    <property type="component" value="Unassembled WGS sequence"/>
</dbReference>
<dbReference type="OrthoDB" id="347455at2759"/>
<sequence>MFVLFTFIEGRTEDIAQDLSSRCRDCSAALAAFGEVSKAYKLSDTSPGNEDALPVFFALVNIGSRDGAGISAIHPAMQIPIVMHLPPTVSPGSCSSKEITDPHCSAEAAEFPAPHASRESLSAARHRIVAGEFFDGALGDGWDDDEDKKLHQSTISEKITRFKARRSALYC</sequence>
<protein>
    <submittedName>
        <fullName evidence="1">Uncharacterized protein</fullName>
    </submittedName>
</protein>
<organism evidence="1 2">
    <name type="scientific">Eimeria mitis</name>
    <dbReference type="NCBI Taxonomy" id="44415"/>
    <lineage>
        <taxon>Eukaryota</taxon>
        <taxon>Sar</taxon>
        <taxon>Alveolata</taxon>
        <taxon>Apicomplexa</taxon>
        <taxon>Conoidasida</taxon>
        <taxon>Coccidia</taxon>
        <taxon>Eucoccidiorida</taxon>
        <taxon>Eimeriorina</taxon>
        <taxon>Eimeriidae</taxon>
        <taxon>Eimeria</taxon>
    </lineage>
</organism>
<gene>
    <name evidence="1" type="ORF">EMH_0022570</name>
</gene>
<reference evidence="1" key="1">
    <citation type="submission" date="2013-10" db="EMBL/GenBank/DDBJ databases">
        <title>Genomic analysis of the causative agents of coccidiosis in chickens.</title>
        <authorList>
            <person name="Reid A.J."/>
            <person name="Blake D."/>
            <person name="Billington K."/>
            <person name="Browne H."/>
            <person name="Dunn M."/>
            <person name="Hung S."/>
            <person name="Kawahara F."/>
            <person name="Miranda-Saavedra D."/>
            <person name="Mourier T."/>
            <person name="Nagra H."/>
            <person name="Otto T.D."/>
            <person name="Rawlings N."/>
            <person name="Sanchez A."/>
            <person name="Sanders M."/>
            <person name="Subramaniam C."/>
            <person name="Tay Y."/>
            <person name="Dear P."/>
            <person name="Doerig C."/>
            <person name="Gruber A."/>
            <person name="Parkinson J."/>
            <person name="Shirley M."/>
            <person name="Wan K.L."/>
            <person name="Berriman M."/>
            <person name="Tomley F."/>
            <person name="Pain A."/>
        </authorList>
    </citation>
    <scope>NUCLEOTIDE SEQUENCE [LARGE SCALE GENOMIC DNA]</scope>
    <source>
        <strain evidence="1">Houghton</strain>
    </source>
</reference>
<evidence type="ECO:0000313" key="2">
    <source>
        <dbReference type="Proteomes" id="UP000030744"/>
    </source>
</evidence>
<dbReference type="GeneID" id="25377139"/>
<proteinExistence type="predicted"/>
<dbReference type="EMBL" id="HG681949">
    <property type="protein sequence ID" value="CDJ29507.1"/>
    <property type="molecule type" value="Genomic_DNA"/>
</dbReference>
<keyword evidence="2" id="KW-1185">Reference proteome</keyword>
<name>U6JZL5_9EIME</name>
<evidence type="ECO:0000313" key="1">
    <source>
        <dbReference type="EMBL" id="CDJ29507.1"/>
    </source>
</evidence>